<protein>
    <submittedName>
        <fullName evidence="1">Uncharacterized protein</fullName>
    </submittedName>
</protein>
<proteinExistence type="predicted"/>
<gene>
    <name evidence="1" type="ORF">APQ14_20075</name>
</gene>
<accession>A0A109D2C3</accession>
<comment type="caution">
    <text evidence="1">The sequence shown here is derived from an EMBL/GenBank/DDBJ whole genome shotgun (WGS) entry which is preliminary data.</text>
</comment>
<evidence type="ECO:0000313" key="1">
    <source>
        <dbReference type="EMBL" id="KWT97652.1"/>
    </source>
</evidence>
<reference evidence="1 2" key="1">
    <citation type="submission" date="2015-11" db="EMBL/GenBank/DDBJ databases">
        <title>Draft WGS of Vibrio toranzoniae.</title>
        <authorList>
            <person name="Lasa A."/>
            <person name="Romalde J.L."/>
        </authorList>
    </citation>
    <scope>NUCLEOTIDE SEQUENCE [LARGE SCALE GENOMIC DNA]</scope>
    <source>
        <strain evidence="1 2">Vb 10.8</strain>
    </source>
</reference>
<evidence type="ECO:0000313" key="2">
    <source>
        <dbReference type="Proteomes" id="UP000057389"/>
    </source>
</evidence>
<organism evidence="1 2">
    <name type="scientific">Vibrio toranzoniae</name>
    <dbReference type="NCBI Taxonomy" id="1194427"/>
    <lineage>
        <taxon>Bacteria</taxon>
        <taxon>Pseudomonadati</taxon>
        <taxon>Pseudomonadota</taxon>
        <taxon>Gammaproteobacteria</taxon>
        <taxon>Vibrionales</taxon>
        <taxon>Vibrionaceae</taxon>
        <taxon>Vibrio</taxon>
    </lineage>
</organism>
<keyword evidence="2" id="KW-1185">Reference proteome</keyword>
<dbReference type="AlphaFoldDB" id="A0A109D2C3"/>
<dbReference type="RefSeq" id="WP_060469833.1">
    <property type="nucleotide sequence ID" value="NZ_AP025514.1"/>
</dbReference>
<dbReference type="EMBL" id="LMXU01000094">
    <property type="protein sequence ID" value="KWT97652.1"/>
    <property type="molecule type" value="Genomic_DNA"/>
</dbReference>
<name>A0A109D2C3_9VIBR</name>
<dbReference type="GeneID" id="300180257"/>
<sequence>MKLLALNAKVKRTAQNLNTTDKTRLAKKRHTTNDYGLKRFNWQRIHSTNLTTKCDQAIYKHLSHQDKENAPKN</sequence>
<dbReference type="Proteomes" id="UP000057389">
    <property type="component" value="Unassembled WGS sequence"/>
</dbReference>